<evidence type="ECO:0000313" key="1">
    <source>
        <dbReference type="EMBL" id="KAH9757629.1"/>
    </source>
</evidence>
<protein>
    <submittedName>
        <fullName evidence="1">Alpha-humulene/(-)-(E)-beta-caryophyllene synthase</fullName>
    </submittedName>
</protein>
<dbReference type="EMBL" id="CM039174">
    <property type="protein sequence ID" value="KAH9757629.1"/>
    <property type="molecule type" value="Genomic_DNA"/>
</dbReference>
<dbReference type="Proteomes" id="UP000829398">
    <property type="component" value="Chromosome 5"/>
</dbReference>
<proteinExistence type="predicted"/>
<reference evidence="2" key="1">
    <citation type="journal article" date="2023" name="Hortic. Res.">
        <title>A chromosome-level phased genome enabling allele-level studies in sweet orange: a case study on citrus Huanglongbing tolerance.</title>
        <authorList>
            <person name="Wu B."/>
            <person name="Yu Q."/>
            <person name="Deng Z."/>
            <person name="Duan Y."/>
            <person name="Luo F."/>
            <person name="Gmitter F. Jr."/>
        </authorList>
    </citation>
    <scope>NUCLEOTIDE SEQUENCE [LARGE SCALE GENOMIC DNA]</scope>
    <source>
        <strain evidence="2">cv. Valencia</strain>
    </source>
</reference>
<accession>A0ACB8KT68</accession>
<organism evidence="1 2">
    <name type="scientific">Citrus sinensis</name>
    <name type="common">Sweet orange</name>
    <name type="synonym">Citrus aurantium var. sinensis</name>
    <dbReference type="NCBI Taxonomy" id="2711"/>
    <lineage>
        <taxon>Eukaryota</taxon>
        <taxon>Viridiplantae</taxon>
        <taxon>Streptophyta</taxon>
        <taxon>Embryophyta</taxon>
        <taxon>Tracheophyta</taxon>
        <taxon>Spermatophyta</taxon>
        <taxon>Magnoliopsida</taxon>
        <taxon>eudicotyledons</taxon>
        <taxon>Gunneridae</taxon>
        <taxon>Pentapetalae</taxon>
        <taxon>rosids</taxon>
        <taxon>malvids</taxon>
        <taxon>Sapindales</taxon>
        <taxon>Rutaceae</taxon>
        <taxon>Aurantioideae</taxon>
        <taxon>Citrus</taxon>
    </lineage>
</organism>
<gene>
    <name evidence="1" type="ORF">KPL71_016453</name>
</gene>
<sequence length="547" mass="63437">MPKGGDIDRRTANYHPDIWGDRFINYNSEDEIYHGAQSQEIEELKEEVRRELLGCSADSLTQLKLIDAILRLGVGYQFERELEEALQNLCDAYSNNFYNIEDDDPYHVALRFRLLRQRGYKVSCDIFNQFKDGKGNFKESLKTDVSGMLSLYEAAHLGVHGEDILDEAIAFTTAHLQSSMAPQVIHALRQPLHKGMPRLEARSFISFSQDHEPLHNKALLKLAKLDFNHVQSLHKIELSEISRWWKDLNFAGKLPFARDRVVESYFWIVGVYFEPEYSLARKLLAKILSMTSIIDDIYDVFATPKELDLFTAAIDRWDMSCMDQLPEYMQIFYEALLDLYKEIEEELATKGWSYRVHYAKEEMKILVHGYHDESKWFHNNYVPTMEEYMRVSLVTSAYSMLTAASFLGMDSVVTKEAFDWVSEKPRIIRASTIIGRLVNDIKSHKFEQERGHPASAIECYMKEKEREGVSVTQQEVHEELYKKVGDAWKDINEECLMPTEVPRALLMRVLNLSRVIDIIYKEADDYTHVGQVMKDNIASVLIHPVAI</sequence>
<keyword evidence="2" id="KW-1185">Reference proteome</keyword>
<name>A0ACB8KT68_CITSI</name>
<comment type="caution">
    <text evidence="1">The sequence shown here is derived from an EMBL/GenBank/DDBJ whole genome shotgun (WGS) entry which is preliminary data.</text>
</comment>
<evidence type="ECO:0000313" key="2">
    <source>
        <dbReference type="Proteomes" id="UP000829398"/>
    </source>
</evidence>